<keyword evidence="6" id="KW-0967">Endosome</keyword>
<evidence type="ECO:0000313" key="14">
    <source>
        <dbReference type="RefSeq" id="XP_015188820.1"/>
    </source>
</evidence>
<dbReference type="PANTHER" id="PTHR12431:SF14">
    <property type="entry name" value="LD15323P"/>
    <property type="match status" value="1"/>
</dbReference>
<keyword evidence="9" id="KW-0472">Membrane</keyword>
<evidence type="ECO:0000256" key="2">
    <source>
        <dbReference type="ARBA" id="ARBA00004412"/>
    </source>
</evidence>
<dbReference type="Proteomes" id="UP000694924">
    <property type="component" value="Unplaced"/>
</dbReference>
<dbReference type="InterPro" id="IPR011993">
    <property type="entry name" value="PH-like_dom_sf"/>
</dbReference>
<keyword evidence="7" id="KW-0653">Protein transport</keyword>
<keyword evidence="8" id="KW-0446">Lipid-binding</keyword>
<dbReference type="Pfam" id="PF18116">
    <property type="entry name" value="SNX17_FERM_C"/>
    <property type="match status" value="1"/>
</dbReference>
<dbReference type="CDD" id="cd16121">
    <property type="entry name" value="FERM_F1_SNX17"/>
    <property type="match status" value="1"/>
</dbReference>
<evidence type="ECO:0000256" key="5">
    <source>
        <dbReference type="ARBA" id="ARBA00022490"/>
    </source>
</evidence>
<evidence type="ECO:0000256" key="8">
    <source>
        <dbReference type="ARBA" id="ARBA00023121"/>
    </source>
</evidence>
<evidence type="ECO:0000256" key="7">
    <source>
        <dbReference type="ARBA" id="ARBA00022927"/>
    </source>
</evidence>
<dbReference type="Gene3D" id="3.10.20.90">
    <property type="entry name" value="Phosphatidylinositol 3-kinase Catalytic Subunit, Chain A, domain 1"/>
    <property type="match status" value="1"/>
</dbReference>
<dbReference type="InterPro" id="IPR037836">
    <property type="entry name" value="SNX17_FERM-like_dom"/>
</dbReference>
<keyword evidence="12" id="KW-1185">Reference proteome</keyword>
<evidence type="ECO:0000256" key="10">
    <source>
        <dbReference type="ARBA" id="ARBA00023329"/>
    </source>
</evidence>
<dbReference type="GeneID" id="107072976"/>
<dbReference type="InterPro" id="IPR028666">
    <property type="entry name" value="SNX17_FERM_N"/>
</dbReference>
<accession>A0ABM1J8N1</accession>
<evidence type="ECO:0000256" key="4">
    <source>
        <dbReference type="ARBA" id="ARBA00022448"/>
    </source>
</evidence>
<gene>
    <name evidence="13 14" type="primary">LOC107072976</name>
</gene>
<evidence type="ECO:0000259" key="11">
    <source>
        <dbReference type="PROSITE" id="PS50195"/>
    </source>
</evidence>
<comment type="subcellular location">
    <subcellularLocation>
        <location evidence="1">Cytoplasmic vesicle membrane</location>
        <topology evidence="1">Peripheral membrane protein</topology>
        <orientation evidence="1">Cytoplasmic side</orientation>
    </subcellularLocation>
    <subcellularLocation>
        <location evidence="2">Early endosome</location>
    </subcellularLocation>
</comment>
<dbReference type="InterPro" id="IPR001683">
    <property type="entry name" value="PX_dom"/>
</dbReference>
<keyword evidence="10" id="KW-0968">Cytoplasmic vesicle</keyword>
<evidence type="ECO:0000256" key="9">
    <source>
        <dbReference type="ARBA" id="ARBA00023136"/>
    </source>
</evidence>
<evidence type="ECO:0000256" key="1">
    <source>
        <dbReference type="ARBA" id="ARBA00004180"/>
    </source>
</evidence>
<sequence length="472" mass="55625">MHFAIPDTQELVDESNSKYISYNVHINGLLHCTLRYRQFHSLHEQLVEKFGPLIPEFPPKKFFALTATQQEERRIGLEKYLQIIGQISAIRCSKLFSRFFFHAQQELANDPLEDESLEMDIYRCKKPMKVSPKLNTGELLKKIYREIYLWEEYHSYFSLFLVARTIEENPNKNIILRKLEDFESPVLTYKRLVASGIRVVLTIRKNYWNLENTDKLFKNSPARHLLVYEMTNDIYNKRVFHPEKSPKKLLMQHFKYYGYLRFEPCICDYPVSKSKVTVGIGNNEINLWILDNHNNIELGCKITRIRCWRITTLTNVPSAIRWTDSDHFDLELSFEYLFPDNKLQWITISSNQAILMSVSLQSMIDELVLKNTNDSKQESESNDSSWVHVQKDDNHIVMENKLVANIDEVKQEHEKNGVQSNVQKLIDALKSSVPQWTTTKKNKRATVYRESIEEYSNIMANNPFYMINDDVL</sequence>
<dbReference type="RefSeq" id="XP_015188820.1">
    <property type="nucleotide sequence ID" value="XM_015333334.1"/>
</dbReference>
<reference evidence="13 14" key="1">
    <citation type="submission" date="2025-05" db="UniProtKB">
        <authorList>
            <consortium name="RefSeq"/>
        </authorList>
    </citation>
    <scope>IDENTIFICATION</scope>
    <source>
        <tissue evidence="13 14">Whole body</tissue>
    </source>
</reference>
<dbReference type="RefSeq" id="XP_015188819.1">
    <property type="nucleotide sequence ID" value="XM_015333333.1"/>
</dbReference>
<feature type="domain" description="PX" evidence="11">
    <location>
        <begin position="1"/>
        <end position="107"/>
    </location>
</feature>
<dbReference type="Pfam" id="PF00787">
    <property type="entry name" value="PX"/>
    <property type="match status" value="1"/>
</dbReference>
<dbReference type="PROSITE" id="PS50195">
    <property type="entry name" value="PX"/>
    <property type="match status" value="1"/>
</dbReference>
<proteinExistence type="inferred from homology"/>
<organism evidence="12 13">
    <name type="scientific">Polistes dominula</name>
    <name type="common">European paper wasp</name>
    <name type="synonym">Vespa dominula</name>
    <dbReference type="NCBI Taxonomy" id="743375"/>
    <lineage>
        <taxon>Eukaryota</taxon>
        <taxon>Metazoa</taxon>
        <taxon>Ecdysozoa</taxon>
        <taxon>Arthropoda</taxon>
        <taxon>Hexapoda</taxon>
        <taxon>Insecta</taxon>
        <taxon>Pterygota</taxon>
        <taxon>Neoptera</taxon>
        <taxon>Endopterygota</taxon>
        <taxon>Hymenoptera</taxon>
        <taxon>Apocrita</taxon>
        <taxon>Aculeata</taxon>
        <taxon>Vespoidea</taxon>
        <taxon>Vespidae</taxon>
        <taxon>Polistinae</taxon>
        <taxon>Polistini</taxon>
        <taxon>Polistes</taxon>
    </lineage>
</organism>
<keyword evidence="4" id="KW-0813">Transport</keyword>
<dbReference type="InterPro" id="IPR040842">
    <property type="entry name" value="SNX17/31_FERM"/>
</dbReference>
<dbReference type="InterPro" id="IPR048763">
    <property type="entry name" value="SNX17-31_FERM_F1"/>
</dbReference>
<keyword evidence="5" id="KW-0963">Cytoplasm</keyword>
<comment type="similarity">
    <text evidence="3">Belongs to the sorting nexin family.</text>
</comment>
<evidence type="ECO:0000313" key="12">
    <source>
        <dbReference type="Proteomes" id="UP000694924"/>
    </source>
</evidence>
<dbReference type="Gene3D" id="3.30.1520.10">
    <property type="entry name" value="Phox-like domain"/>
    <property type="match status" value="1"/>
</dbReference>
<protein>
    <submittedName>
        <fullName evidence="13 14">Sorting nexin-17</fullName>
    </submittedName>
</protein>
<dbReference type="InterPro" id="IPR036871">
    <property type="entry name" value="PX_dom_sf"/>
</dbReference>
<evidence type="ECO:0000256" key="6">
    <source>
        <dbReference type="ARBA" id="ARBA00022753"/>
    </source>
</evidence>
<evidence type="ECO:0000313" key="13">
    <source>
        <dbReference type="RefSeq" id="XP_015188819.1"/>
    </source>
</evidence>
<dbReference type="PANTHER" id="PTHR12431">
    <property type="entry name" value="SORTING NEXIN 17 AND 27"/>
    <property type="match status" value="1"/>
</dbReference>
<name>A0ABM1J8N1_POLDO</name>
<dbReference type="CDD" id="cd13337">
    <property type="entry name" value="FERM-like_C_SNX17"/>
    <property type="match status" value="1"/>
</dbReference>
<dbReference type="Gene3D" id="2.30.29.30">
    <property type="entry name" value="Pleckstrin-homology domain (PH domain)/Phosphotyrosine-binding domain (PTB)"/>
    <property type="match status" value="1"/>
</dbReference>
<evidence type="ECO:0000256" key="3">
    <source>
        <dbReference type="ARBA" id="ARBA00010883"/>
    </source>
</evidence>
<dbReference type="SUPFAM" id="SSF64268">
    <property type="entry name" value="PX domain"/>
    <property type="match status" value="1"/>
</dbReference>
<dbReference type="Pfam" id="PF21273">
    <property type="entry name" value="SNX17-27-31_F1_FERM"/>
    <property type="match status" value="1"/>
</dbReference>
<dbReference type="SMART" id="SM00312">
    <property type="entry name" value="PX"/>
    <property type="match status" value="1"/>
</dbReference>